<reference evidence="5" key="1">
    <citation type="submission" date="2019-08" db="EMBL/GenBank/DDBJ databases">
        <authorList>
            <person name="Kucharzyk K."/>
            <person name="Murdoch R.W."/>
            <person name="Higgins S."/>
            <person name="Loffler F."/>
        </authorList>
    </citation>
    <scope>NUCLEOTIDE SEQUENCE</scope>
</reference>
<sequence length="83" mass="9676">MPSNVLETASVEAIKKYVINGLGVSYLPYYSVKEEADKGLLLIKFAETDMRFFTQIVYHKNKWLSPALKTFIDFCNEYSKKWD</sequence>
<keyword evidence="3" id="KW-0804">Transcription</keyword>
<gene>
    <name evidence="5" type="ORF">SDC9_82767</name>
</gene>
<evidence type="ECO:0000259" key="4">
    <source>
        <dbReference type="Pfam" id="PF03466"/>
    </source>
</evidence>
<dbReference type="EMBL" id="VSSQ01007520">
    <property type="protein sequence ID" value="MPM36172.1"/>
    <property type="molecule type" value="Genomic_DNA"/>
</dbReference>
<dbReference type="Gene3D" id="3.40.190.290">
    <property type="match status" value="1"/>
</dbReference>
<evidence type="ECO:0000313" key="5">
    <source>
        <dbReference type="EMBL" id="MPM36172.1"/>
    </source>
</evidence>
<comment type="caution">
    <text evidence="5">The sequence shown here is derived from an EMBL/GenBank/DDBJ whole genome shotgun (WGS) entry which is preliminary data.</text>
</comment>
<dbReference type="InterPro" id="IPR005119">
    <property type="entry name" value="LysR_subst-bd"/>
</dbReference>
<dbReference type="GO" id="GO:0000976">
    <property type="term" value="F:transcription cis-regulatory region binding"/>
    <property type="evidence" value="ECO:0007669"/>
    <property type="project" value="TreeGrafter"/>
</dbReference>
<dbReference type="AlphaFoldDB" id="A0A644Z5S2"/>
<accession>A0A644Z5S2</accession>
<comment type="similarity">
    <text evidence="1">Belongs to the LysR transcriptional regulatory family.</text>
</comment>
<keyword evidence="2" id="KW-0805">Transcription regulation</keyword>
<dbReference type="CDD" id="cd05466">
    <property type="entry name" value="PBP2_LTTR_substrate"/>
    <property type="match status" value="1"/>
</dbReference>
<dbReference type="Pfam" id="PF03466">
    <property type="entry name" value="LysR_substrate"/>
    <property type="match status" value="1"/>
</dbReference>
<evidence type="ECO:0000256" key="2">
    <source>
        <dbReference type="ARBA" id="ARBA00023015"/>
    </source>
</evidence>
<dbReference type="PANTHER" id="PTHR30126">
    <property type="entry name" value="HTH-TYPE TRANSCRIPTIONAL REGULATOR"/>
    <property type="match status" value="1"/>
</dbReference>
<name>A0A644Z5S2_9ZZZZ</name>
<dbReference type="GO" id="GO:0006355">
    <property type="term" value="P:regulation of DNA-templated transcription"/>
    <property type="evidence" value="ECO:0007669"/>
    <property type="project" value="TreeGrafter"/>
</dbReference>
<evidence type="ECO:0000256" key="3">
    <source>
        <dbReference type="ARBA" id="ARBA00023163"/>
    </source>
</evidence>
<dbReference type="SUPFAM" id="SSF53850">
    <property type="entry name" value="Periplasmic binding protein-like II"/>
    <property type="match status" value="1"/>
</dbReference>
<organism evidence="5">
    <name type="scientific">bioreactor metagenome</name>
    <dbReference type="NCBI Taxonomy" id="1076179"/>
    <lineage>
        <taxon>unclassified sequences</taxon>
        <taxon>metagenomes</taxon>
        <taxon>ecological metagenomes</taxon>
    </lineage>
</organism>
<feature type="domain" description="LysR substrate-binding" evidence="4">
    <location>
        <begin position="2"/>
        <end position="78"/>
    </location>
</feature>
<proteinExistence type="inferred from homology"/>
<protein>
    <recommendedName>
        <fullName evidence="4">LysR substrate-binding domain-containing protein</fullName>
    </recommendedName>
</protein>
<evidence type="ECO:0000256" key="1">
    <source>
        <dbReference type="ARBA" id="ARBA00009437"/>
    </source>
</evidence>
<dbReference type="PANTHER" id="PTHR30126:SF100">
    <property type="entry name" value="LYSR-FAMILY TRANSCRIPTIONAL REGULATOR"/>
    <property type="match status" value="1"/>
</dbReference>